<evidence type="ECO:0000313" key="2">
    <source>
        <dbReference type="EMBL" id="KAF2879282.1"/>
    </source>
</evidence>
<reference evidence="2" key="1">
    <citation type="submission" date="2019-08" db="EMBL/GenBank/DDBJ databases">
        <title>The genome of the North American firefly Photinus pyralis.</title>
        <authorList>
            <consortium name="Photinus pyralis genome working group"/>
            <person name="Fallon T.R."/>
            <person name="Sander Lower S.E."/>
            <person name="Weng J.-K."/>
        </authorList>
    </citation>
    <scope>NUCLEOTIDE SEQUENCE</scope>
    <source>
        <strain evidence="2">TRF0915ILg1</strain>
        <tissue evidence="2">Whole body</tissue>
    </source>
</reference>
<feature type="compositionally biased region" description="Basic and acidic residues" evidence="1">
    <location>
        <begin position="55"/>
        <end position="78"/>
    </location>
</feature>
<accession>A0A8K0FX70</accession>
<proteinExistence type="predicted"/>
<protein>
    <submittedName>
        <fullName evidence="2">Uncharacterized protein</fullName>
    </submittedName>
</protein>
<name>A0A8K0FX70_IGNLU</name>
<keyword evidence="3" id="KW-1185">Reference proteome</keyword>
<evidence type="ECO:0000256" key="1">
    <source>
        <dbReference type="SAM" id="MobiDB-lite"/>
    </source>
</evidence>
<dbReference type="EMBL" id="VTPC01091195">
    <property type="protein sequence ID" value="KAF2879282.1"/>
    <property type="molecule type" value="Genomic_DNA"/>
</dbReference>
<gene>
    <name evidence="2" type="ORF">ILUMI_26888</name>
</gene>
<organism evidence="2 3">
    <name type="scientific">Ignelater luminosus</name>
    <name type="common">Cucubano</name>
    <name type="synonym">Pyrophorus luminosus</name>
    <dbReference type="NCBI Taxonomy" id="2038154"/>
    <lineage>
        <taxon>Eukaryota</taxon>
        <taxon>Metazoa</taxon>
        <taxon>Ecdysozoa</taxon>
        <taxon>Arthropoda</taxon>
        <taxon>Hexapoda</taxon>
        <taxon>Insecta</taxon>
        <taxon>Pterygota</taxon>
        <taxon>Neoptera</taxon>
        <taxon>Endopterygota</taxon>
        <taxon>Coleoptera</taxon>
        <taxon>Polyphaga</taxon>
        <taxon>Elateriformia</taxon>
        <taxon>Elateroidea</taxon>
        <taxon>Elateridae</taxon>
        <taxon>Agrypninae</taxon>
        <taxon>Pyrophorini</taxon>
        <taxon>Ignelater</taxon>
    </lineage>
</organism>
<feature type="region of interest" description="Disordered" evidence="1">
    <location>
        <begin position="41"/>
        <end position="78"/>
    </location>
</feature>
<comment type="caution">
    <text evidence="2">The sequence shown here is derived from an EMBL/GenBank/DDBJ whole genome shotgun (WGS) entry which is preliminary data.</text>
</comment>
<sequence>MDTSGITSAERGTLVTMAMIVLARGNSVPPFFVFSRLPGSVGSVNSSGGSVLTPDDIRPSPKDGKQAELAEEREHLLY</sequence>
<dbReference type="Proteomes" id="UP000801492">
    <property type="component" value="Unassembled WGS sequence"/>
</dbReference>
<evidence type="ECO:0000313" key="3">
    <source>
        <dbReference type="Proteomes" id="UP000801492"/>
    </source>
</evidence>
<feature type="compositionally biased region" description="Low complexity" evidence="1">
    <location>
        <begin position="41"/>
        <end position="51"/>
    </location>
</feature>
<dbReference type="AlphaFoldDB" id="A0A8K0FX70"/>